<dbReference type="Pfam" id="PF01695">
    <property type="entry name" value="IstB_IS21"/>
    <property type="match status" value="1"/>
</dbReference>
<gene>
    <name evidence="3" type="ORF">SAMN02745114_00415</name>
</gene>
<evidence type="ECO:0000313" key="3">
    <source>
        <dbReference type="EMBL" id="SJZ40014.1"/>
    </source>
</evidence>
<dbReference type="NCBIfam" id="NF005304">
    <property type="entry name" value="PRK06835.1"/>
    <property type="match status" value="1"/>
</dbReference>
<reference evidence="3 4" key="1">
    <citation type="submission" date="2017-02" db="EMBL/GenBank/DDBJ databases">
        <authorList>
            <person name="Peterson S.W."/>
        </authorList>
    </citation>
    <scope>NUCLEOTIDE SEQUENCE [LARGE SCALE GENOMIC DNA]</scope>
    <source>
        <strain evidence="3 4">ATCC 51222</strain>
    </source>
</reference>
<dbReference type="Proteomes" id="UP000190657">
    <property type="component" value="Unassembled WGS sequence"/>
</dbReference>
<evidence type="ECO:0000256" key="1">
    <source>
        <dbReference type="SAM" id="Coils"/>
    </source>
</evidence>
<dbReference type="PANTHER" id="PTHR30050:SF4">
    <property type="entry name" value="ATP-BINDING PROTEIN RV3427C IN INSERTION SEQUENCE-RELATED"/>
    <property type="match status" value="1"/>
</dbReference>
<dbReference type="AlphaFoldDB" id="A0A1T4KC35"/>
<sequence>MAYSNEMYNKAKRILEKRHDSAVMDADMRSMQIKEEIPEIKKIQAGLQQIGLEISQLFFYKQNTDEKLAELRARSEALVEERSRLLKANGYPEDAMKPHFVCNACEDKGVIDGRMCSCQKQVLKDLMRKEVSRFAPLDKCTFDKFELGYYSEQPMENAIVPRQRAEKILDTCRKYAQNFSLNSKSLFFFGGAGLGKTHLSLAIANVVINKGFSVCYGTSQNICDDLQSEQFGRTDNINYTKNQVLGCDLLVLDDLGTEIDNQYSIATIYNIVNTRLLTGKPTIISTNYAFDRLEEKYDKRITSRLTGEYIPFYFIGNDIRNL</sequence>
<feature type="domain" description="IstB-like ATP-binding" evidence="2">
    <location>
        <begin position="179"/>
        <end position="297"/>
    </location>
</feature>
<keyword evidence="1" id="KW-0175">Coiled coil</keyword>
<dbReference type="InterPro" id="IPR027417">
    <property type="entry name" value="P-loop_NTPase"/>
</dbReference>
<name>A0A1T4KC35_9FIRM</name>
<feature type="coiled-coil region" evidence="1">
    <location>
        <begin position="61"/>
        <end position="88"/>
    </location>
</feature>
<protein>
    <submittedName>
        <fullName evidence="3">DNA replication protein DnaC</fullName>
    </submittedName>
</protein>
<dbReference type="Gene3D" id="3.40.50.300">
    <property type="entry name" value="P-loop containing nucleotide triphosphate hydrolases"/>
    <property type="match status" value="1"/>
</dbReference>
<evidence type="ECO:0000313" key="4">
    <source>
        <dbReference type="Proteomes" id="UP000190657"/>
    </source>
</evidence>
<dbReference type="OrthoDB" id="9776217at2"/>
<accession>A0A1T4KC35</accession>
<dbReference type="GO" id="GO:0005524">
    <property type="term" value="F:ATP binding"/>
    <property type="evidence" value="ECO:0007669"/>
    <property type="project" value="InterPro"/>
</dbReference>
<dbReference type="CDD" id="cd00009">
    <property type="entry name" value="AAA"/>
    <property type="match status" value="1"/>
</dbReference>
<keyword evidence="4" id="KW-1185">Reference proteome</keyword>
<dbReference type="InterPro" id="IPR002611">
    <property type="entry name" value="IstB_ATP-bd"/>
</dbReference>
<proteinExistence type="predicted"/>
<dbReference type="SUPFAM" id="SSF52540">
    <property type="entry name" value="P-loop containing nucleoside triphosphate hydrolases"/>
    <property type="match status" value="1"/>
</dbReference>
<dbReference type="RefSeq" id="WP_078767913.1">
    <property type="nucleotide sequence ID" value="NZ_FUWW01000003.1"/>
</dbReference>
<dbReference type="PANTHER" id="PTHR30050">
    <property type="entry name" value="CHROMOSOMAL REPLICATION INITIATOR PROTEIN DNAA"/>
    <property type="match status" value="1"/>
</dbReference>
<organism evidence="3 4">
    <name type="scientific">Eubacterium coprostanoligenes</name>
    <dbReference type="NCBI Taxonomy" id="290054"/>
    <lineage>
        <taxon>Bacteria</taxon>
        <taxon>Bacillati</taxon>
        <taxon>Bacillota</taxon>
        <taxon>Clostridia</taxon>
        <taxon>Eubacteriales</taxon>
        <taxon>Eubacteriaceae</taxon>
        <taxon>Eubacterium</taxon>
    </lineage>
</organism>
<dbReference type="GO" id="GO:0006260">
    <property type="term" value="P:DNA replication"/>
    <property type="evidence" value="ECO:0007669"/>
    <property type="project" value="TreeGrafter"/>
</dbReference>
<evidence type="ECO:0000259" key="2">
    <source>
        <dbReference type="Pfam" id="PF01695"/>
    </source>
</evidence>
<dbReference type="EMBL" id="FUWW01000003">
    <property type="protein sequence ID" value="SJZ40014.1"/>
    <property type="molecule type" value="Genomic_DNA"/>
</dbReference>
<dbReference type="STRING" id="290054.SAMN02745114_00415"/>